<comment type="caution">
    <text evidence="1">The sequence shown here is derived from an EMBL/GenBank/DDBJ whole genome shotgun (WGS) entry which is preliminary data.</text>
</comment>
<dbReference type="Proteomes" id="UP000253094">
    <property type="component" value="Unassembled WGS sequence"/>
</dbReference>
<proteinExistence type="predicted"/>
<accession>A0A367F1P6</accession>
<name>A0A367F1P6_9ACTN</name>
<evidence type="ECO:0000313" key="2">
    <source>
        <dbReference type="Proteomes" id="UP000253094"/>
    </source>
</evidence>
<reference evidence="1 2" key="1">
    <citation type="submission" date="2018-06" db="EMBL/GenBank/DDBJ databases">
        <title>Sphaerisporangium craniellae sp. nov., isolated from a marine sponge in the South China Sea.</title>
        <authorList>
            <person name="Li L."/>
        </authorList>
    </citation>
    <scope>NUCLEOTIDE SEQUENCE [LARGE SCALE GENOMIC DNA]</scope>
    <source>
        <strain evidence="1 2">CCTCC AA 208026</strain>
    </source>
</reference>
<keyword evidence="2" id="KW-1185">Reference proteome</keyword>
<dbReference type="AlphaFoldDB" id="A0A367F1P6"/>
<evidence type="ECO:0000313" key="1">
    <source>
        <dbReference type="EMBL" id="RCG23400.1"/>
    </source>
</evidence>
<dbReference type="EMBL" id="QOIL01000026">
    <property type="protein sequence ID" value="RCG23400.1"/>
    <property type="molecule type" value="Genomic_DNA"/>
</dbReference>
<protein>
    <submittedName>
        <fullName evidence="1">Uncharacterized protein</fullName>
    </submittedName>
</protein>
<gene>
    <name evidence="1" type="ORF">DQ384_34125</name>
</gene>
<organism evidence="1 2">
    <name type="scientific">Sphaerisporangium album</name>
    <dbReference type="NCBI Taxonomy" id="509200"/>
    <lineage>
        <taxon>Bacteria</taxon>
        <taxon>Bacillati</taxon>
        <taxon>Actinomycetota</taxon>
        <taxon>Actinomycetes</taxon>
        <taxon>Streptosporangiales</taxon>
        <taxon>Streptosporangiaceae</taxon>
        <taxon>Sphaerisporangium</taxon>
    </lineage>
</organism>
<sequence>MRQAADPEGRGRYLCACFQQIQASLGIDAPRLLKAAYAAVLSGGADLAPDAGAVQAAADGVMDVARTVAASGARLRTVLIAARRAAGPMHAVMAPRDRAARLLLAQPHPVWQAALAPHMPPYARGFVGIDGCRQLLDAALASAFGMPAGR</sequence>
<dbReference type="RefSeq" id="WP_114033002.1">
    <property type="nucleotide sequence ID" value="NZ_QOIL01000026.1"/>
</dbReference>